<dbReference type="Proteomes" id="UP000032180">
    <property type="component" value="Chromosome 6"/>
</dbReference>
<feature type="transmembrane region" description="Helical" evidence="1">
    <location>
        <begin position="21"/>
        <end position="42"/>
    </location>
</feature>
<reference evidence="2" key="3">
    <citation type="submission" date="2015-04" db="UniProtKB">
        <authorList>
            <consortium name="EnsemblPlants"/>
        </authorList>
    </citation>
    <scope>IDENTIFICATION</scope>
</reference>
<sequence>MGTAAADGGGAKSRIFRWINAARYVVAMAMTALILVMIAHAIKVVLRERELVVTVADGAVTTIGGATNLTFVLTIRATNLDGRVQVYYTNISVYLACKINTTSKAKYFLAFPIDDIAVSPDTTIVAYKSVPGVNGTGDNMIEPSLQPFFDFFANGRTIHNAVLRLKGTLKTEEYSGHNSTDRTVVYCCARLTVGVGDGDDDDDDDQDSTVKCTKENAVHISNKQPESSILSCELDY</sequence>
<reference evidence="2 3" key="1">
    <citation type="submission" date="2012-08" db="EMBL/GenBank/DDBJ databases">
        <title>Oryza genome evolution.</title>
        <authorList>
            <person name="Wing R.A."/>
        </authorList>
    </citation>
    <scope>NUCLEOTIDE SEQUENCE</scope>
</reference>
<keyword evidence="1" id="KW-1133">Transmembrane helix</keyword>
<evidence type="ECO:0000256" key="1">
    <source>
        <dbReference type="SAM" id="Phobius"/>
    </source>
</evidence>
<proteinExistence type="predicted"/>
<accession>A0A0D9WL64</accession>
<dbReference type="PANTHER" id="PTHR36480:SF10">
    <property type="entry name" value="LATE EMBRYOGENESIS ABUNDANT PROTEIN LEA-2 SUBGROUP DOMAIN-CONTAINING PROTEIN"/>
    <property type="match status" value="1"/>
</dbReference>
<keyword evidence="1" id="KW-0472">Membrane</keyword>
<dbReference type="PANTHER" id="PTHR36480">
    <property type="entry name" value="OS06G0118900 PROTEIN-RELATED"/>
    <property type="match status" value="1"/>
</dbReference>
<protein>
    <recommendedName>
        <fullName evidence="4">Late embryogenesis abundant protein LEA-2 subgroup domain-containing protein</fullName>
    </recommendedName>
</protein>
<dbReference type="AlphaFoldDB" id="A0A0D9WL64"/>
<dbReference type="Gramene" id="LPERR06G01110.1">
    <property type="protein sequence ID" value="LPERR06G01110.1"/>
    <property type="gene ID" value="LPERR06G01110"/>
</dbReference>
<dbReference type="EnsemblPlants" id="LPERR06G01110.1">
    <property type="protein sequence ID" value="LPERR06G01110.1"/>
    <property type="gene ID" value="LPERR06G01110"/>
</dbReference>
<reference evidence="3" key="2">
    <citation type="submission" date="2013-12" db="EMBL/GenBank/DDBJ databases">
        <authorList>
            <person name="Yu Y."/>
            <person name="Lee S."/>
            <person name="de Baynast K."/>
            <person name="Wissotski M."/>
            <person name="Liu L."/>
            <person name="Talag J."/>
            <person name="Goicoechea J."/>
            <person name="Angelova A."/>
            <person name="Jetty R."/>
            <person name="Kudrna D."/>
            <person name="Golser W."/>
            <person name="Rivera L."/>
            <person name="Zhang J."/>
            <person name="Wing R."/>
        </authorList>
    </citation>
    <scope>NUCLEOTIDE SEQUENCE</scope>
</reference>
<evidence type="ECO:0008006" key="4">
    <source>
        <dbReference type="Google" id="ProtNLM"/>
    </source>
</evidence>
<dbReference type="eggNOG" id="ENOG502R3IC">
    <property type="taxonomic scope" value="Eukaryota"/>
</dbReference>
<organism evidence="2 3">
    <name type="scientific">Leersia perrieri</name>
    <dbReference type="NCBI Taxonomy" id="77586"/>
    <lineage>
        <taxon>Eukaryota</taxon>
        <taxon>Viridiplantae</taxon>
        <taxon>Streptophyta</taxon>
        <taxon>Embryophyta</taxon>
        <taxon>Tracheophyta</taxon>
        <taxon>Spermatophyta</taxon>
        <taxon>Magnoliopsida</taxon>
        <taxon>Liliopsida</taxon>
        <taxon>Poales</taxon>
        <taxon>Poaceae</taxon>
        <taxon>BOP clade</taxon>
        <taxon>Oryzoideae</taxon>
        <taxon>Oryzeae</taxon>
        <taxon>Oryzinae</taxon>
        <taxon>Leersia</taxon>
    </lineage>
</organism>
<name>A0A0D9WL64_9ORYZ</name>
<keyword evidence="1" id="KW-0812">Transmembrane</keyword>
<dbReference type="HOGENOM" id="CLU_100781_0_0_1"/>
<keyword evidence="3" id="KW-1185">Reference proteome</keyword>
<evidence type="ECO:0000313" key="3">
    <source>
        <dbReference type="Proteomes" id="UP000032180"/>
    </source>
</evidence>
<evidence type="ECO:0000313" key="2">
    <source>
        <dbReference type="EnsemblPlants" id="LPERR06G01110.1"/>
    </source>
</evidence>